<gene>
    <name evidence="5" type="ORF">RM540_11030</name>
</gene>
<feature type="transmembrane region" description="Helical" evidence="2">
    <location>
        <begin position="15"/>
        <end position="36"/>
    </location>
</feature>
<dbReference type="InterPro" id="IPR013099">
    <property type="entry name" value="K_chnl_dom"/>
</dbReference>
<name>A0ABU3BSK5_9BACT</name>
<dbReference type="SUPFAM" id="SSF81324">
    <property type="entry name" value="Voltage-gated potassium channels"/>
    <property type="match status" value="1"/>
</dbReference>
<dbReference type="Pfam" id="PF07885">
    <property type="entry name" value="Ion_trans_2"/>
    <property type="match status" value="1"/>
</dbReference>
<comment type="caution">
    <text evidence="5">The sequence shown here is derived from an EMBL/GenBank/DDBJ whole genome shotgun (WGS) entry which is preliminary data.</text>
</comment>
<feature type="domain" description="RCK C-terminal" evidence="4">
    <location>
        <begin position="253"/>
        <end position="339"/>
    </location>
</feature>
<dbReference type="PROSITE" id="PS51202">
    <property type="entry name" value="RCK_C"/>
    <property type="match status" value="1"/>
</dbReference>
<reference evidence="5 6" key="1">
    <citation type="submission" date="2023-09" db="EMBL/GenBank/DDBJ databases">
        <authorList>
            <person name="Rey-Velasco X."/>
        </authorList>
    </citation>
    <scope>NUCLEOTIDE SEQUENCE [LARGE SCALE GENOMIC DNA]</scope>
    <source>
        <strain evidence="5 6">F394</strain>
    </source>
</reference>
<dbReference type="InterPro" id="IPR036721">
    <property type="entry name" value="RCK_C_sf"/>
</dbReference>
<evidence type="ECO:0000259" key="3">
    <source>
        <dbReference type="PROSITE" id="PS51201"/>
    </source>
</evidence>
<keyword evidence="5" id="KW-0813">Transport</keyword>
<dbReference type="Gene3D" id="3.40.50.720">
    <property type="entry name" value="NAD(P)-binding Rossmann-like Domain"/>
    <property type="match status" value="1"/>
</dbReference>
<dbReference type="Pfam" id="PF02080">
    <property type="entry name" value="TrkA_C"/>
    <property type="match status" value="1"/>
</dbReference>
<keyword evidence="5" id="KW-0406">Ion transport</keyword>
<sequence>MARRRRRRIGTVREVVYGTLAVAALLAIGTVGYMAIEGWTPMDAFYMTFITLTTIGFAEVQPLDYGGKLFTVGLAFVGIGTFATIASRVVTILVTSSTFRQRAMQRRIDRLHDHYVVAGYGRLGQRIVRDLVSGGRKVVVVERLDERAEELREEGFDYVQGDAVEEEALRAAGLARAAGLVLVLPEDAANVFGALTAREIAGPDLFIVARTNEQTSINKLVRAGADKVISPLEIGADRIAQTILRPRVDQFMEQVLGVDALSVDLEEVVVREGGLLDGRSLVDVDFRRRFDAIVVAVHRAGGEEWRFNPDARLPLAVGDTLVVLASPEQVEHIRSQEGRTSMA</sequence>
<feature type="domain" description="RCK N-terminal" evidence="3">
    <location>
        <begin position="112"/>
        <end position="229"/>
    </location>
</feature>
<evidence type="ECO:0000256" key="2">
    <source>
        <dbReference type="SAM" id="Phobius"/>
    </source>
</evidence>
<comment type="subcellular location">
    <subcellularLocation>
        <location evidence="1">Cell membrane</location>
        <topology evidence="1">Multi-pass membrane protein</topology>
    </subcellularLocation>
</comment>
<dbReference type="SUPFAM" id="SSF51735">
    <property type="entry name" value="NAD(P)-binding Rossmann-fold domains"/>
    <property type="match status" value="1"/>
</dbReference>
<dbReference type="Gene3D" id="3.30.70.1450">
    <property type="entry name" value="Regulator of K+ conductance, C-terminal domain"/>
    <property type="match status" value="1"/>
</dbReference>
<dbReference type="Proteomes" id="UP001267426">
    <property type="component" value="Unassembled WGS sequence"/>
</dbReference>
<dbReference type="InterPro" id="IPR036291">
    <property type="entry name" value="NAD(P)-bd_dom_sf"/>
</dbReference>
<dbReference type="PANTHER" id="PTHR43833:SF9">
    <property type="entry name" value="POTASSIUM CHANNEL PROTEIN YUGO-RELATED"/>
    <property type="match status" value="1"/>
</dbReference>
<dbReference type="Pfam" id="PF02254">
    <property type="entry name" value="TrkA_N"/>
    <property type="match status" value="1"/>
</dbReference>
<dbReference type="PANTHER" id="PTHR43833">
    <property type="entry name" value="POTASSIUM CHANNEL PROTEIN 2-RELATED-RELATED"/>
    <property type="match status" value="1"/>
</dbReference>
<evidence type="ECO:0000313" key="5">
    <source>
        <dbReference type="EMBL" id="MDT0632280.1"/>
    </source>
</evidence>
<keyword evidence="2" id="KW-0812">Transmembrane</keyword>
<dbReference type="SUPFAM" id="SSF116726">
    <property type="entry name" value="TrkA C-terminal domain-like"/>
    <property type="match status" value="1"/>
</dbReference>
<evidence type="ECO:0000313" key="6">
    <source>
        <dbReference type="Proteomes" id="UP001267426"/>
    </source>
</evidence>
<keyword evidence="2" id="KW-1133">Transmembrane helix</keyword>
<keyword evidence="2" id="KW-0472">Membrane</keyword>
<dbReference type="EMBL" id="JAVRHT010000025">
    <property type="protein sequence ID" value="MDT0632280.1"/>
    <property type="molecule type" value="Genomic_DNA"/>
</dbReference>
<dbReference type="InterPro" id="IPR050721">
    <property type="entry name" value="Trk_Ktr_HKT_K-transport"/>
</dbReference>
<dbReference type="RefSeq" id="WP_311664035.1">
    <property type="nucleotide sequence ID" value="NZ_JAVRHT010000025.1"/>
</dbReference>
<feature type="transmembrane region" description="Helical" evidence="2">
    <location>
        <begin position="69"/>
        <end position="94"/>
    </location>
</feature>
<keyword evidence="5" id="KW-0407">Ion channel</keyword>
<evidence type="ECO:0000256" key="1">
    <source>
        <dbReference type="ARBA" id="ARBA00004651"/>
    </source>
</evidence>
<dbReference type="InterPro" id="IPR006037">
    <property type="entry name" value="RCK_C"/>
</dbReference>
<evidence type="ECO:0000259" key="4">
    <source>
        <dbReference type="PROSITE" id="PS51202"/>
    </source>
</evidence>
<dbReference type="GO" id="GO:0034220">
    <property type="term" value="P:monoatomic ion transmembrane transport"/>
    <property type="evidence" value="ECO:0007669"/>
    <property type="project" value="UniProtKB-KW"/>
</dbReference>
<proteinExistence type="predicted"/>
<organism evidence="5 6">
    <name type="scientific">Rubrivirga litoralis</name>
    <dbReference type="NCBI Taxonomy" id="3075598"/>
    <lineage>
        <taxon>Bacteria</taxon>
        <taxon>Pseudomonadati</taxon>
        <taxon>Rhodothermota</taxon>
        <taxon>Rhodothermia</taxon>
        <taxon>Rhodothermales</taxon>
        <taxon>Rubricoccaceae</taxon>
        <taxon>Rubrivirga</taxon>
    </lineage>
</organism>
<dbReference type="PROSITE" id="PS51201">
    <property type="entry name" value="RCK_N"/>
    <property type="match status" value="1"/>
</dbReference>
<protein>
    <submittedName>
        <fullName evidence="5">Potassium channel protein</fullName>
    </submittedName>
</protein>
<dbReference type="InterPro" id="IPR003148">
    <property type="entry name" value="RCK_N"/>
</dbReference>
<keyword evidence="6" id="KW-1185">Reference proteome</keyword>
<accession>A0ABU3BSK5</accession>
<dbReference type="Gene3D" id="1.10.287.70">
    <property type="match status" value="1"/>
</dbReference>